<dbReference type="Proteomes" id="UP001220217">
    <property type="component" value="Plasmid pG5MAi6_3"/>
</dbReference>
<protein>
    <submittedName>
        <fullName evidence="1">Uncharacterized protein</fullName>
    </submittedName>
</protein>
<evidence type="ECO:0000313" key="1">
    <source>
        <dbReference type="EMBL" id="WEA47276.1"/>
    </source>
</evidence>
<dbReference type="AlphaFoldDB" id="A0ABD7X3Q5"/>
<dbReference type="EMBL" id="CP118721">
    <property type="protein sequence ID" value="WEA47276.1"/>
    <property type="molecule type" value="Genomic_DNA"/>
</dbReference>
<reference evidence="1 2" key="1">
    <citation type="submission" date="2023-02" db="EMBL/GenBank/DDBJ databases">
        <title>Complete genome sequence of Priestia aryabhattai G5MAi6, a methanol-tolerant strain isolated from tap water in Hong Kong.</title>
        <authorList>
            <person name="Leung K.M."/>
            <person name="Lai G.K.K."/>
            <person name="Griffin S.D.J."/>
        </authorList>
    </citation>
    <scope>NUCLEOTIDE SEQUENCE [LARGE SCALE GENOMIC DNA]</scope>
    <source>
        <strain evidence="1 2">G5MAi6</strain>
        <plasmid evidence="1 2">pG5MAi6_3</plasmid>
    </source>
</reference>
<gene>
    <name evidence="1" type="ORF">PWO00_28575</name>
</gene>
<evidence type="ECO:0000313" key="2">
    <source>
        <dbReference type="Proteomes" id="UP001220217"/>
    </source>
</evidence>
<name>A0ABD7X3Q5_PRIAR</name>
<geneLocation type="plasmid" evidence="1 2">
    <name>pG5MAi6_3</name>
</geneLocation>
<organism evidence="1 2">
    <name type="scientific">Priestia aryabhattai</name>
    <name type="common">Bacillus aryabhattai</name>
    <dbReference type="NCBI Taxonomy" id="412384"/>
    <lineage>
        <taxon>Bacteria</taxon>
        <taxon>Bacillati</taxon>
        <taxon>Bacillota</taxon>
        <taxon>Bacilli</taxon>
        <taxon>Bacillales</taxon>
        <taxon>Bacillaceae</taxon>
        <taxon>Priestia</taxon>
    </lineage>
</organism>
<sequence>MKGTKEVIVKMDNGITTTISVKGSSAEECLKEALALVAAPTIKCGIDAGDLLVSGTLEPIGMLIQGTELQYHPGTQVKLAEPIECVHVPIDGKWNIGEGIEKDYALVKPFGLTEKPSPDYREAYERMLYACEQFIELFGSKGASDEAIDLFKTKLYRVQSDYIEGDK</sequence>
<keyword evidence="1" id="KW-0614">Plasmid</keyword>
<dbReference type="RefSeq" id="WP_275037776.1">
    <property type="nucleotide sequence ID" value="NZ_CP118721.1"/>
</dbReference>
<proteinExistence type="predicted"/>
<accession>A0ABD7X3Q5</accession>